<dbReference type="InterPro" id="IPR019999">
    <property type="entry name" value="Anth_synth_I-like"/>
</dbReference>
<dbReference type="Pfam" id="PF00425">
    <property type="entry name" value="Chorismate_bind"/>
    <property type="match status" value="1"/>
</dbReference>
<proteinExistence type="predicted"/>
<dbReference type="RefSeq" id="WP_252551331.1">
    <property type="nucleotide sequence ID" value="NZ_CP099468.1"/>
</dbReference>
<gene>
    <name evidence="7" type="ORF">NFX46_21440</name>
</gene>
<protein>
    <recommendedName>
        <fullName evidence="1">anthranilate synthase</fullName>
        <ecNumber evidence="1">4.1.3.27</ecNumber>
    </recommendedName>
</protein>
<dbReference type="PANTHER" id="PTHR11236:SF49">
    <property type="entry name" value="ANTHRANILATE SYNTHASE COMPONENT 1"/>
    <property type="match status" value="1"/>
</dbReference>
<dbReference type="PRINTS" id="PR00097">
    <property type="entry name" value="ANTSNTHASEII"/>
</dbReference>
<evidence type="ECO:0000259" key="5">
    <source>
        <dbReference type="Pfam" id="PF00117"/>
    </source>
</evidence>
<keyword evidence="2" id="KW-0315">Glutamine amidotransferase</keyword>
<dbReference type="InterPro" id="IPR015890">
    <property type="entry name" value="Chorismate_C"/>
</dbReference>
<evidence type="ECO:0000256" key="1">
    <source>
        <dbReference type="ARBA" id="ARBA00012266"/>
    </source>
</evidence>
<keyword evidence="8" id="KW-1185">Reference proteome</keyword>
<dbReference type="InterPro" id="IPR006221">
    <property type="entry name" value="TrpG/PapA_dom"/>
</dbReference>
<accession>A0ABY4ZAI4</accession>
<dbReference type="PROSITE" id="PS51273">
    <property type="entry name" value="GATASE_TYPE_1"/>
    <property type="match status" value="1"/>
</dbReference>
<dbReference type="PRINTS" id="PR00096">
    <property type="entry name" value="GATASE"/>
</dbReference>
<dbReference type="Gene3D" id="3.60.120.10">
    <property type="entry name" value="Anthranilate synthase"/>
    <property type="match status" value="1"/>
</dbReference>
<dbReference type="CDD" id="cd01743">
    <property type="entry name" value="GATase1_Anthranilate_Synthase"/>
    <property type="match status" value="1"/>
</dbReference>
<dbReference type="EC" id="4.1.3.27" evidence="1"/>
<dbReference type="SUPFAM" id="SSF52317">
    <property type="entry name" value="Class I glutamine amidotransferase-like"/>
    <property type="match status" value="1"/>
</dbReference>
<dbReference type="Gene3D" id="3.40.50.880">
    <property type="match status" value="1"/>
</dbReference>
<evidence type="ECO:0000313" key="7">
    <source>
        <dbReference type="EMBL" id="USQ86054.1"/>
    </source>
</evidence>
<evidence type="ECO:0000259" key="6">
    <source>
        <dbReference type="Pfam" id="PF00425"/>
    </source>
</evidence>
<dbReference type="EMBL" id="CP099468">
    <property type="protein sequence ID" value="USQ86054.1"/>
    <property type="molecule type" value="Genomic_DNA"/>
</dbReference>
<dbReference type="Pfam" id="PF00117">
    <property type="entry name" value="GATase"/>
    <property type="match status" value="1"/>
</dbReference>
<dbReference type="InterPro" id="IPR029062">
    <property type="entry name" value="Class_I_gatase-like"/>
</dbReference>
<dbReference type="InterPro" id="IPR005801">
    <property type="entry name" value="ADC_synthase"/>
</dbReference>
<evidence type="ECO:0000313" key="8">
    <source>
        <dbReference type="Proteomes" id="UP001056374"/>
    </source>
</evidence>
<evidence type="ECO:0000256" key="4">
    <source>
        <dbReference type="ARBA" id="ARBA00047683"/>
    </source>
</evidence>
<name>A0ABY4ZAI4_9ACTN</name>
<evidence type="ECO:0000256" key="2">
    <source>
        <dbReference type="ARBA" id="ARBA00022962"/>
    </source>
</evidence>
<organism evidence="7 8">
    <name type="scientific">Streptomyces phaeoluteigriseus</name>
    <dbReference type="NCBI Taxonomy" id="114686"/>
    <lineage>
        <taxon>Bacteria</taxon>
        <taxon>Bacillati</taxon>
        <taxon>Actinomycetota</taxon>
        <taxon>Actinomycetes</taxon>
        <taxon>Kitasatosporales</taxon>
        <taxon>Streptomycetaceae</taxon>
        <taxon>Streptomyces</taxon>
        <taxon>Streptomyces aurantiacus group</taxon>
    </lineage>
</organism>
<dbReference type="InterPro" id="IPR017926">
    <property type="entry name" value="GATASE"/>
</dbReference>
<sequence>MNGPEHSAHGLAALLPAPGAPFALLHRPGAGHPDTVDVVSGPVRTAATLADLRLDTAPGPDAPAAPLDGPGPAHRVLALVPHRQIAERGFAAPDDGTPLLAMDITTQHTVPLDRLLALLPERELHVEEEGFDLDDDRYAAGVDALTRREIQRGEGANFVLARSLHGRIRDFDRTRALAALRRLLTAESGAYWTYLVCTGDRYLIGSSPEQHVRATGTRVSMNPISGTYRYPPGSGPDRDGLLRFLADPKEIHELYMVVDEELKMMTELCGPRVNVRGPELAWMSRLAHTQYHLHGESALPLTDILRATLPAPTVTGSPVENACRVIARHEPAGRGYYSGVLALAGREDGRRALDAVILLRTADITADGAVRLTTGATVVRDSVPAEEVAETTAKAAGLLTALTRDDRARLPASAATGPAGSLDADPAVRGALRARNDAVAAFWLGDRARPPRPRSPGPRVAVVDAEDRFTSMLAQQLGAVGCRVDLHPWWSALEVADDPGTVLLLGPGPGDPRDVSDPRVARLRSLAARRLAQRLPLAAVCLGHQAVCGVLGLRLVRLARPRQGARMRVGLWGRERHVGFYNSFTARCDTDRCTLPGPDAAARVWREDGGEVVALDGPGLATVQFHAESLLTEDGPDLLRELVDRARRTGQRTGVLTSHRAEEHA</sequence>
<feature type="domain" description="Glutamine amidotransferase" evidence="5">
    <location>
        <begin position="462"/>
        <end position="642"/>
    </location>
</feature>
<keyword evidence="3" id="KW-0456">Lyase</keyword>
<reference evidence="7" key="1">
    <citation type="submission" date="2022-06" db="EMBL/GenBank/DDBJ databases">
        <title>Complete genome sequence of soil microorganisms Streptomyces sp. Qhu-M197 isolated from Alpine meadows habitats on the Tibetan Plateau.</title>
        <authorList>
            <person name="Zhang B."/>
            <person name="Xiang X."/>
            <person name="Fan J."/>
        </authorList>
    </citation>
    <scope>NUCLEOTIDE SEQUENCE</scope>
    <source>
        <strain evidence="7">Qhu-M197</strain>
    </source>
</reference>
<dbReference type="PANTHER" id="PTHR11236">
    <property type="entry name" value="AMINOBENZOATE/ANTHRANILATE SYNTHASE"/>
    <property type="match status" value="1"/>
</dbReference>
<evidence type="ECO:0000256" key="3">
    <source>
        <dbReference type="ARBA" id="ARBA00023239"/>
    </source>
</evidence>
<dbReference type="Proteomes" id="UP001056374">
    <property type="component" value="Chromosome"/>
</dbReference>
<feature type="domain" description="Chorismate-utilising enzyme C-terminal" evidence="6">
    <location>
        <begin position="136"/>
        <end position="394"/>
    </location>
</feature>
<comment type="catalytic activity">
    <reaction evidence="4">
        <text>chorismate + L-glutamine = anthranilate + pyruvate + L-glutamate + H(+)</text>
        <dbReference type="Rhea" id="RHEA:21732"/>
        <dbReference type="ChEBI" id="CHEBI:15361"/>
        <dbReference type="ChEBI" id="CHEBI:15378"/>
        <dbReference type="ChEBI" id="CHEBI:16567"/>
        <dbReference type="ChEBI" id="CHEBI:29748"/>
        <dbReference type="ChEBI" id="CHEBI:29985"/>
        <dbReference type="ChEBI" id="CHEBI:58359"/>
        <dbReference type="EC" id="4.1.3.27"/>
    </reaction>
</comment>
<dbReference type="SUPFAM" id="SSF56322">
    <property type="entry name" value="ADC synthase"/>
    <property type="match status" value="1"/>
</dbReference>